<proteinExistence type="predicted"/>
<gene>
    <name evidence="2" type="ORF">HYPSUDRAFT_1045635</name>
</gene>
<reference evidence="3" key="1">
    <citation type="submission" date="2014-04" db="EMBL/GenBank/DDBJ databases">
        <title>Evolutionary Origins and Diversification of the Mycorrhizal Mutualists.</title>
        <authorList>
            <consortium name="DOE Joint Genome Institute"/>
            <consortium name="Mycorrhizal Genomics Consortium"/>
            <person name="Kohler A."/>
            <person name="Kuo A."/>
            <person name="Nagy L.G."/>
            <person name="Floudas D."/>
            <person name="Copeland A."/>
            <person name="Barry K.W."/>
            <person name="Cichocki N."/>
            <person name="Veneault-Fourrey C."/>
            <person name="LaButti K."/>
            <person name="Lindquist E.A."/>
            <person name="Lipzen A."/>
            <person name="Lundell T."/>
            <person name="Morin E."/>
            <person name="Murat C."/>
            <person name="Riley R."/>
            <person name="Ohm R."/>
            <person name="Sun H."/>
            <person name="Tunlid A."/>
            <person name="Henrissat B."/>
            <person name="Grigoriev I.V."/>
            <person name="Hibbett D.S."/>
            <person name="Martin F."/>
        </authorList>
    </citation>
    <scope>NUCLEOTIDE SEQUENCE [LARGE SCALE GENOMIC DNA]</scope>
    <source>
        <strain evidence="3">FD-334 SS-4</strain>
    </source>
</reference>
<feature type="region of interest" description="Disordered" evidence="1">
    <location>
        <begin position="1"/>
        <end position="88"/>
    </location>
</feature>
<dbReference type="Proteomes" id="UP000054270">
    <property type="component" value="Unassembled WGS sequence"/>
</dbReference>
<dbReference type="EMBL" id="KN817611">
    <property type="protein sequence ID" value="KJA16988.1"/>
    <property type="molecule type" value="Genomic_DNA"/>
</dbReference>
<evidence type="ECO:0000256" key="1">
    <source>
        <dbReference type="SAM" id="MobiDB-lite"/>
    </source>
</evidence>
<evidence type="ECO:0000313" key="3">
    <source>
        <dbReference type="Proteomes" id="UP000054270"/>
    </source>
</evidence>
<evidence type="ECO:0000313" key="2">
    <source>
        <dbReference type="EMBL" id="KJA16988.1"/>
    </source>
</evidence>
<keyword evidence="3" id="KW-1185">Reference proteome</keyword>
<organism evidence="2 3">
    <name type="scientific">Hypholoma sublateritium (strain FD-334 SS-4)</name>
    <dbReference type="NCBI Taxonomy" id="945553"/>
    <lineage>
        <taxon>Eukaryota</taxon>
        <taxon>Fungi</taxon>
        <taxon>Dikarya</taxon>
        <taxon>Basidiomycota</taxon>
        <taxon>Agaricomycotina</taxon>
        <taxon>Agaricomycetes</taxon>
        <taxon>Agaricomycetidae</taxon>
        <taxon>Agaricales</taxon>
        <taxon>Agaricineae</taxon>
        <taxon>Strophariaceae</taxon>
        <taxon>Hypholoma</taxon>
    </lineage>
</organism>
<feature type="compositionally biased region" description="Basic and acidic residues" evidence="1">
    <location>
        <begin position="35"/>
        <end position="56"/>
    </location>
</feature>
<accession>A0A0D2M1D3</accession>
<name>A0A0D2M1D3_HYPSF</name>
<sequence>MSGPARRREQAGCADGGQGAWLDRRTGFTGTTTVDTDRAADVEGAHCRTSSERERFAAGSQRASHRDVPAHRSIAKPHRQAEDPNLGRDGAVVGRGTTGGAQQFLLWNIDCPYPLTRVARSVYGKSYPCPAAGRVPTRERDAGCSGYNEWLYHSGRRRGTMCAGRTCLVGWFTYGGAQEAKAVGVVGSRSVFGCVWSRSRCPIWLIRTMMCYFYFPLARE</sequence>
<feature type="compositionally biased region" description="Basic and acidic residues" evidence="1">
    <location>
        <begin position="1"/>
        <end position="10"/>
    </location>
</feature>
<protein>
    <submittedName>
        <fullName evidence="2">Uncharacterized protein</fullName>
    </submittedName>
</protein>
<dbReference type="AlphaFoldDB" id="A0A0D2M1D3"/>